<evidence type="ECO:0000313" key="1">
    <source>
        <dbReference type="EMBL" id="KAK7815335.1"/>
    </source>
</evidence>
<proteinExistence type="predicted"/>
<comment type="caution">
    <text evidence="1">The sequence shown here is derived from an EMBL/GenBank/DDBJ whole genome shotgun (WGS) entry which is preliminary data.</text>
</comment>
<dbReference type="PANTHER" id="PTHR47723">
    <property type="entry name" value="OS05G0353850 PROTEIN"/>
    <property type="match status" value="1"/>
</dbReference>
<sequence length="140" mass="14995">MLHLQNPKPSPLLTCSENAPTLSVFGTVLAHPQVYTTHLASLYQIGCMTIAPLLCPLGTTAYHGPLSFFLVFASSKVPSARPRLNAKWDKPPPGWYKLNIDASIINGHAGASGLLRDSNGTWVQGFSKPLGIATVLMAEL</sequence>
<accession>A0AAW0ILL5</accession>
<dbReference type="InterPro" id="IPR053151">
    <property type="entry name" value="RNase_H-like"/>
</dbReference>
<reference evidence="1 2" key="1">
    <citation type="journal article" date="2018" name="Sci. Data">
        <title>The draft genome sequence of cork oak.</title>
        <authorList>
            <person name="Ramos A.M."/>
            <person name="Usie A."/>
            <person name="Barbosa P."/>
            <person name="Barros P.M."/>
            <person name="Capote T."/>
            <person name="Chaves I."/>
            <person name="Simoes F."/>
            <person name="Abreu I."/>
            <person name="Carrasquinho I."/>
            <person name="Faro C."/>
            <person name="Guimaraes J.B."/>
            <person name="Mendonca D."/>
            <person name="Nobrega F."/>
            <person name="Rodrigues L."/>
            <person name="Saibo N.J.M."/>
            <person name="Varela M.C."/>
            <person name="Egas C."/>
            <person name="Matos J."/>
            <person name="Miguel C.M."/>
            <person name="Oliveira M.M."/>
            <person name="Ricardo C.P."/>
            <person name="Goncalves S."/>
        </authorList>
    </citation>
    <scope>NUCLEOTIDE SEQUENCE [LARGE SCALE GENOMIC DNA]</scope>
    <source>
        <strain evidence="2">cv. HL8</strain>
    </source>
</reference>
<protein>
    <recommendedName>
        <fullName evidence="3">RNase H type-1 domain-containing protein</fullName>
    </recommendedName>
</protein>
<dbReference type="PANTHER" id="PTHR47723:SF13">
    <property type="entry name" value="PUTATIVE-RELATED"/>
    <property type="match status" value="1"/>
</dbReference>
<dbReference type="EMBL" id="PKMF04001016">
    <property type="protein sequence ID" value="KAK7815335.1"/>
    <property type="molecule type" value="Genomic_DNA"/>
</dbReference>
<evidence type="ECO:0008006" key="3">
    <source>
        <dbReference type="Google" id="ProtNLM"/>
    </source>
</evidence>
<dbReference type="Proteomes" id="UP000237347">
    <property type="component" value="Unassembled WGS sequence"/>
</dbReference>
<evidence type="ECO:0000313" key="2">
    <source>
        <dbReference type="Proteomes" id="UP000237347"/>
    </source>
</evidence>
<name>A0AAW0ILL5_QUESU</name>
<keyword evidence="2" id="KW-1185">Reference proteome</keyword>
<gene>
    <name evidence="1" type="ORF">CFP56_001738</name>
</gene>
<organism evidence="1 2">
    <name type="scientific">Quercus suber</name>
    <name type="common">Cork oak</name>
    <dbReference type="NCBI Taxonomy" id="58331"/>
    <lineage>
        <taxon>Eukaryota</taxon>
        <taxon>Viridiplantae</taxon>
        <taxon>Streptophyta</taxon>
        <taxon>Embryophyta</taxon>
        <taxon>Tracheophyta</taxon>
        <taxon>Spermatophyta</taxon>
        <taxon>Magnoliopsida</taxon>
        <taxon>eudicotyledons</taxon>
        <taxon>Gunneridae</taxon>
        <taxon>Pentapetalae</taxon>
        <taxon>rosids</taxon>
        <taxon>fabids</taxon>
        <taxon>Fagales</taxon>
        <taxon>Fagaceae</taxon>
        <taxon>Quercus</taxon>
    </lineage>
</organism>
<dbReference type="AlphaFoldDB" id="A0AAW0ILL5"/>